<dbReference type="STRING" id="33114.A0A2G2W8W9"/>
<evidence type="ECO:0000313" key="4">
    <source>
        <dbReference type="Proteomes" id="UP000224567"/>
    </source>
</evidence>
<proteinExistence type="predicted"/>
<protein>
    <submittedName>
        <fullName evidence="3">F-box protein PP2-B12</fullName>
    </submittedName>
</protein>
<dbReference type="EMBL" id="MLFT02000008">
    <property type="protein sequence ID" value="PHT41678.1"/>
    <property type="molecule type" value="Genomic_DNA"/>
</dbReference>
<dbReference type="PANTHER" id="PTHR32278:SF86">
    <property type="entry name" value="F-BOX PROTEIN PP2-B10-LIKE ISOFORM X1"/>
    <property type="match status" value="1"/>
</dbReference>
<dbReference type="AlphaFoldDB" id="A0A2G2W8W9"/>
<dbReference type="CDD" id="cd22162">
    <property type="entry name" value="F-box_AtSKIP3-like"/>
    <property type="match status" value="1"/>
</dbReference>
<reference evidence="3 4" key="1">
    <citation type="journal article" date="2017" name="Genome Biol.">
        <title>New reference genome sequences of hot pepper reveal the massive evolution of plant disease-resistance genes by retroduplication.</title>
        <authorList>
            <person name="Kim S."/>
            <person name="Park J."/>
            <person name="Yeom S.I."/>
            <person name="Kim Y.M."/>
            <person name="Seo E."/>
            <person name="Kim K.T."/>
            <person name="Kim M.S."/>
            <person name="Lee J.M."/>
            <person name="Cheong K."/>
            <person name="Shin H.S."/>
            <person name="Kim S.B."/>
            <person name="Han K."/>
            <person name="Lee J."/>
            <person name="Park M."/>
            <person name="Lee H.A."/>
            <person name="Lee H.Y."/>
            <person name="Lee Y."/>
            <person name="Oh S."/>
            <person name="Lee J.H."/>
            <person name="Choi E."/>
            <person name="Choi E."/>
            <person name="Lee S.E."/>
            <person name="Jeon J."/>
            <person name="Kim H."/>
            <person name="Choi G."/>
            <person name="Song H."/>
            <person name="Lee J."/>
            <person name="Lee S.C."/>
            <person name="Kwon J.K."/>
            <person name="Lee H.Y."/>
            <person name="Koo N."/>
            <person name="Hong Y."/>
            <person name="Kim R.W."/>
            <person name="Kang W.H."/>
            <person name="Huh J.H."/>
            <person name="Kang B.C."/>
            <person name="Yang T.J."/>
            <person name="Lee Y.H."/>
            <person name="Bennetzen J.L."/>
            <person name="Choi D."/>
        </authorList>
    </citation>
    <scope>NUCLEOTIDE SEQUENCE [LARGE SCALE GENOMIC DNA]</scope>
    <source>
        <strain evidence="4">cv. PBC81</strain>
    </source>
</reference>
<keyword evidence="4" id="KW-1185">Reference proteome</keyword>
<dbReference type="PANTHER" id="PTHR32278">
    <property type="entry name" value="F-BOX DOMAIN-CONTAINING PROTEIN"/>
    <property type="match status" value="1"/>
</dbReference>
<dbReference type="Proteomes" id="UP000224567">
    <property type="component" value="Unassembled WGS sequence"/>
</dbReference>
<dbReference type="InterPro" id="IPR001810">
    <property type="entry name" value="F-box_dom"/>
</dbReference>
<dbReference type="Pfam" id="PF14299">
    <property type="entry name" value="PP2"/>
    <property type="match status" value="1"/>
</dbReference>
<evidence type="ECO:0000256" key="1">
    <source>
        <dbReference type="SAM" id="MobiDB-lite"/>
    </source>
</evidence>
<dbReference type="InterPro" id="IPR036047">
    <property type="entry name" value="F-box-like_dom_sf"/>
</dbReference>
<dbReference type="OrthoDB" id="10280309at2759"/>
<reference evidence="4" key="2">
    <citation type="journal article" date="2017" name="J. Anim. Genet.">
        <title>Multiple reference genome sequences of hot pepper reveal the massive evolution of plant disease resistance genes by retroduplication.</title>
        <authorList>
            <person name="Kim S."/>
            <person name="Park J."/>
            <person name="Yeom S.-I."/>
            <person name="Kim Y.-M."/>
            <person name="Seo E."/>
            <person name="Kim K.-T."/>
            <person name="Kim M.-S."/>
            <person name="Lee J.M."/>
            <person name="Cheong K."/>
            <person name="Shin H.-S."/>
            <person name="Kim S.-B."/>
            <person name="Han K."/>
            <person name="Lee J."/>
            <person name="Park M."/>
            <person name="Lee H.-A."/>
            <person name="Lee H.-Y."/>
            <person name="Lee Y."/>
            <person name="Oh S."/>
            <person name="Lee J.H."/>
            <person name="Choi E."/>
            <person name="Choi E."/>
            <person name="Lee S.E."/>
            <person name="Jeon J."/>
            <person name="Kim H."/>
            <person name="Choi G."/>
            <person name="Song H."/>
            <person name="Lee J."/>
            <person name="Lee S.-C."/>
            <person name="Kwon J.-K."/>
            <person name="Lee H.-Y."/>
            <person name="Koo N."/>
            <person name="Hong Y."/>
            <person name="Kim R.W."/>
            <person name="Kang W.-H."/>
            <person name="Huh J.H."/>
            <person name="Kang B.-C."/>
            <person name="Yang T.-J."/>
            <person name="Lee Y.-H."/>
            <person name="Bennetzen J.L."/>
            <person name="Choi D."/>
        </authorList>
    </citation>
    <scope>NUCLEOTIDE SEQUENCE [LARGE SCALE GENOMIC DNA]</scope>
    <source>
        <strain evidence="4">cv. PBC81</strain>
    </source>
</reference>
<dbReference type="PROSITE" id="PS50181">
    <property type="entry name" value="FBOX"/>
    <property type="match status" value="1"/>
</dbReference>
<dbReference type="Gene3D" id="1.20.1280.50">
    <property type="match status" value="1"/>
</dbReference>
<dbReference type="Pfam" id="PF00646">
    <property type="entry name" value="F-box"/>
    <property type="match status" value="1"/>
</dbReference>
<feature type="region of interest" description="Disordered" evidence="1">
    <location>
        <begin position="238"/>
        <end position="263"/>
    </location>
</feature>
<evidence type="ECO:0000313" key="3">
    <source>
        <dbReference type="EMBL" id="PHT41678.1"/>
    </source>
</evidence>
<name>A0A2G2W8W9_CAPBA</name>
<accession>A0A2G2W8W9</accession>
<sequence length="376" mass="43022">MENENPNILSLLPEDCTEKVLVFTSPVDVCRVSLVSKSLQPAADSDSVWEKFLPSDYESIISGSVNPIPDFASKKDLYVYLCHNPILIDEGRKSFSLEKRTGKKCYILGARDLHIAWADTPRHWRWTSLPESRFPEVAKLRHVWWLEIRGTIRVGVLSPRTSYAAYLVYKLKNDNGFQYRPSEVSVEVCGVELDKQFAFLEPEGRSQRNCYGSVYAMSSATEEELEQLDNDYEESVYNLPSDAEDDTGLHNDDYEEPEQPDDDYEEAVYTLPSDAEDDTGLHDYEPEQPDDDYEAVYILSTIGRGPYLQEDASSLVQSNIRRPQLRDDGWFEIELGEFYTENEDDCIEMSLKEVKDCVTPKDGLIVEGIEIRPRMG</sequence>
<dbReference type="SMART" id="SM00256">
    <property type="entry name" value="FBOX"/>
    <property type="match status" value="1"/>
</dbReference>
<organism evidence="3 4">
    <name type="scientific">Capsicum baccatum</name>
    <name type="common">Peruvian pepper</name>
    <dbReference type="NCBI Taxonomy" id="33114"/>
    <lineage>
        <taxon>Eukaryota</taxon>
        <taxon>Viridiplantae</taxon>
        <taxon>Streptophyta</taxon>
        <taxon>Embryophyta</taxon>
        <taxon>Tracheophyta</taxon>
        <taxon>Spermatophyta</taxon>
        <taxon>Magnoliopsida</taxon>
        <taxon>eudicotyledons</taxon>
        <taxon>Gunneridae</taxon>
        <taxon>Pentapetalae</taxon>
        <taxon>asterids</taxon>
        <taxon>lamiids</taxon>
        <taxon>Solanales</taxon>
        <taxon>Solanaceae</taxon>
        <taxon>Solanoideae</taxon>
        <taxon>Capsiceae</taxon>
        <taxon>Capsicum</taxon>
    </lineage>
</organism>
<comment type="caution">
    <text evidence="3">The sequence shown here is derived from an EMBL/GenBank/DDBJ whole genome shotgun (WGS) entry which is preliminary data.</text>
</comment>
<evidence type="ECO:0000259" key="2">
    <source>
        <dbReference type="PROSITE" id="PS50181"/>
    </source>
</evidence>
<gene>
    <name evidence="3" type="ORF">CQW23_20532</name>
</gene>
<feature type="domain" description="F-box" evidence="2">
    <location>
        <begin position="6"/>
        <end position="52"/>
    </location>
</feature>
<dbReference type="SUPFAM" id="SSF81383">
    <property type="entry name" value="F-box domain"/>
    <property type="match status" value="1"/>
</dbReference>
<feature type="compositionally biased region" description="Acidic residues" evidence="1">
    <location>
        <begin position="253"/>
        <end position="263"/>
    </location>
</feature>
<dbReference type="InterPro" id="IPR025886">
    <property type="entry name" value="PP2-like"/>
</dbReference>